<sequence>MQWFCWNSSPNFSLTHRSCHASSGANYRIIANANRFLFGAIYKDCTCTNIDTFAEMDPTRNMYAWRQSSKITYYNIMSYGAT</sequence>
<proteinExistence type="predicted"/>
<dbReference type="EMBL" id="UPXX01000023">
    <property type="protein sequence ID" value="VBB43605.1"/>
    <property type="molecule type" value="Genomic_DNA"/>
</dbReference>
<dbReference type="AlphaFoldDB" id="A0A653A6L4"/>
<name>A0A653A6L4_UNCDX</name>
<reference evidence="1" key="1">
    <citation type="submission" date="2018-07" db="EMBL/GenBank/DDBJ databases">
        <authorList>
            <consortium name="Genoscope - CEA"/>
            <person name="William W."/>
        </authorList>
    </citation>
    <scope>NUCLEOTIDE SEQUENCE</scope>
    <source>
        <strain evidence="1">IK1</strain>
    </source>
</reference>
<gene>
    <name evidence="1" type="ORF">TRIP_B30033</name>
</gene>
<organism evidence="1">
    <name type="scientific">Uncultured Desulfatiglans sp</name>
    <dbReference type="NCBI Taxonomy" id="1748965"/>
    <lineage>
        <taxon>Bacteria</taxon>
        <taxon>Pseudomonadati</taxon>
        <taxon>Thermodesulfobacteriota</taxon>
        <taxon>Desulfobacteria</taxon>
        <taxon>Desulfatiglandales</taxon>
        <taxon>Desulfatiglandaceae</taxon>
        <taxon>Desulfatiglans</taxon>
        <taxon>environmental samples</taxon>
    </lineage>
</organism>
<evidence type="ECO:0000313" key="1">
    <source>
        <dbReference type="EMBL" id="VBB43605.1"/>
    </source>
</evidence>
<accession>A0A653A6L4</accession>
<protein>
    <submittedName>
        <fullName evidence="1">Uncharacterized protein</fullName>
    </submittedName>
</protein>